<evidence type="ECO:0000313" key="3">
    <source>
        <dbReference type="Proteomes" id="UP000002624"/>
    </source>
</evidence>
<name>C6HDU5_AJECH</name>
<evidence type="ECO:0000256" key="1">
    <source>
        <dbReference type="SAM" id="Coils"/>
    </source>
</evidence>
<dbReference type="AlphaFoldDB" id="C6HDU5"/>
<protein>
    <submittedName>
        <fullName evidence="2">Uncharacterized protein</fullName>
    </submittedName>
</protein>
<organism evidence="2 3">
    <name type="scientific">Ajellomyces capsulatus (strain H143)</name>
    <name type="common">Darling's disease fungus</name>
    <name type="synonym">Histoplasma capsulatum</name>
    <dbReference type="NCBI Taxonomy" id="544712"/>
    <lineage>
        <taxon>Eukaryota</taxon>
        <taxon>Fungi</taxon>
        <taxon>Dikarya</taxon>
        <taxon>Ascomycota</taxon>
        <taxon>Pezizomycotina</taxon>
        <taxon>Eurotiomycetes</taxon>
        <taxon>Eurotiomycetidae</taxon>
        <taxon>Onygenales</taxon>
        <taxon>Ajellomycetaceae</taxon>
        <taxon>Histoplasma</taxon>
    </lineage>
</organism>
<dbReference type="OMA" id="LCECIDN"/>
<dbReference type="STRING" id="544712.C6HDU5"/>
<sequence>MAEARNHNRSYWRAKCRRALSDHIWKTLKIRVDPADVRLIPNVNTSYRWKAAPSIKQLLKTHISKHSIRAYKTLCQAVDENLEKKLLQAVFAEELLHVSEDDDDHADTGSINTVSNAVLARNEEISEELVQWKLQAACEVKRRELAEETIENLKRLSEEQQAKIIYLEGEAKKWLSTTKFFQQVAGEWLQRVTEAISPLQTVQSELLSMTQNSP</sequence>
<accession>C6HDU5</accession>
<feature type="coiled-coil region" evidence="1">
    <location>
        <begin position="143"/>
        <end position="170"/>
    </location>
</feature>
<dbReference type="HOGENOM" id="CLU_1288591_0_0_1"/>
<keyword evidence="1" id="KW-0175">Coiled coil</keyword>
<reference evidence="3" key="1">
    <citation type="submission" date="2009-05" db="EMBL/GenBank/DDBJ databases">
        <title>The genome sequence of Ajellomyces capsulatus strain H143.</title>
        <authorList>
            <person name="Champion M."/>
            <person name="Cuomo C.A."/>
            <person name="Ma L.-J."/>
            <person name="Henn M.R."/>
            <person name="Sil A."/>
            <person name="Goldman B."/>
            <person name="Young S.K."/>
            <person name="Kodira C.D."/>
            <person name="Zeng Q."/>
            <person name="Koehrsen M."/>
            <person name="Alvarado L."/>
            <person name="Berlin A.M."/>
            <person name="Borenstein D."/>
            <person name="Chen Z."/>
            <person name="Engels R."/>
            <person name="Freedman E."/>
            <person name="Gellesch M."/>
            <person name="Goldberg J."/>
            <person name="Griggs A."/>
            <person name="Gujja S."/>
            <person name="Heiman D.I."/>
            <person name="Hepburn T.A."/>
            <person name="Howarth C."/>
            <person name="Jen D."/>
            <person name="Larson L."/>
            <person name="Lewis B."/>
            <person name="Mehta T."/>
            <person name="Park D."/>
            <person name="Pearson M."/>
            <person name="Roberts A."/>
            <person name="Saif S."/>
            <person name="Shea T.D."/>
            <person name="Shenoy N."/>
            <person name="Sisk P."/>
            <person name="Stolte C."/>
            <person name="Sykes S."/>
            <person name="Walk T."/>
            <person name="White J."/>
            <person name="Yandava C."/>
            <person name="Klein B."/>
            <person name="McEwen J.G."/>
            <person name="Puccia R."/>
            <person name="Goldman G.H."/>
            <person name="Felipe M.S."/>
            <person name="Nino-Vega G."/>
            <person name="San-Blas G."/>
            <person name="Taylor J.W."/>
            <person name="Mendoza L."/>
            <person name="Galagan J.E."/>
            <person name="Nusbaum C."/>
            <person name="Birren B.W."/>
        </authorList>
    </citation>
    <scope>NUCLEOTIDE SEQUENCE [LARGE SCALE GENOMIC DNA]</scope>
    <source>
        <strain evidence="3">H143</strain>
    </source>
</reference>
<dbReference type="OrthoDB" id="5428321at2759"/>
<dbReference type="VEuPathDB" id="FungiDB:HCDG_04376"/>
<dbReference type="EMBL" id="GG692423">
    <property type="protein sequence ID" value="EER41729.1"/>
    <property type="molecule type" value="Genomic_DNA"/>
</dbReference>
<evidence type="ECO:0000313" key="2">
    <source>
        <dbReference type="EMBL" id="EER41729.1"/>
    </source>
</evidence>
<proteinExistence type="predicted"/>
<dbReference type="Proteomes" id="UP000002624">
    <property type="component" value="Unassembled WGS sequence"/>
</dbReference>
<gene>
    <name evidence="2" type="ORF">HCDG_04376</name>
</gene>